<dbReference type="Gene3D" id="3.30.565.10">
    <property type="entry name" value="Histidine kinase-like ATPase, C-terminal domain"/>
    <property type="match status" value="1"/>
</dbReference>
<name>A0AA40CCP7_9PEZI</name>
<feature type="domain" description="DNA mismatch repair protein S5" evidence="4">
    <location>
        <begin position="216"/>
        <end position="359"/>
    </location>
</feature>
<dbReference type="SUPFAM" id="SSF54211">
    <property type="entry name" value="Ribosomal protein S5 domain 2-like"/>
    <property type="match status" value="1"/>
</dbReference>
<reference evidence="5" key="1">
    <citation type="submission" date="2023-06" db="EMBL/GenBank/DDBJ databases">
        <title>Genome-scale phylogeny and comparative genomics of the fungal order Sordariales.</title>
        <authorList>
            <consortium name="Lawrence Berkeley National Laboratory"/>
            <person name="Hensen N."/>
            <person name="Bonometti L."/>
            <person name="Westerberg I."/>
            <person name="Brannstrom I.O."/>
            <person name="Guillou S."/>
            <person name="Cros-Aarteil S."/>
            <person name="Calhoun S."/>
            <person name="Haridas S."/>
            <person name="Kuo A."/>
            <person name="Mondo S."/>
            <person name="Pangilinan J."/>
            <person name="Riley R."/>
            <person name="Labutti K."/>
            <person name="Andreopoulos B."/>
            <person name="Lipzen A."/>
            <person name="Chen C."/>
            <person name="Yanf M."/>
            <person name="Daum C."/>
            <person name="Ng V."/>
            <person name="Clum A."/>
            <person name="Steindorff A."/>
            <person name="Ohm R."/>
            <person name="Martin F."/>
            <person name="Silar P."/>
            <person name="Natvig D."/>
            <person name="Lalanne C."/>
            <person name="Gautier V."/>
            <person name="Ament-Velasquez S.L."/>
            <person name="Kruys A."/>
            <person name="Hutchinson M.I."/>
            <person name="Powell A.J."/>
            <person name="Barry K."/>
            <person name="Miller A.N."/>
            <person name="Grigoriev I.V."/>
            <person name="Debuchy R."/>
            <person name="Gladieux P."/>
            <person name="Thoren M.H."/>
            <person name="Johannesson H."/>
        </authorList>
    </citation>
    <scope>NUCLEOTIDE SEQUENCE</scope>
    <source>
        <strain evidence="5">CBS 606.72</strain>
    </source>
</reference>
<dbReference type="Gene3D" id="3.30.230.10">
    <property type="match status" value="1"/>
</dbReference>
<comment type="caution">
    <text evidence="5">The sequence shown here is derived from an EMBL/GenBank/DDBJ whole genome shotgun (WGS) entry which is preliminary data.</text>
</comment>
<dbReference type="Proteomes" id="UP001175000">
    <property type="component" value="Unassembled WGS sequence"/>
</dbReference>
<dbReference type="GO" id="GO:0030983">
    <property type="term" value="F:mismatched DNA binding"/>
    <property type="evidence" value="ECO:0007669"/>
    <property type="project" value="InterPro"/>
</dbReference>
<protein>
    <recommendedName>
        <fullName evidence="4">DNA mismatch repair protein S5 domain-containing protein</fullName>
    </recommendedName>
</protein>
<dbReference type="PANTHER" id="PTHR10073">
    <property type="entry name" value="DNA MISMATCH REPAIR PROTEIN MLH, PMS, MUTL"/>
    <property type="match status" value="1"/>
</dbReference>
<evidence type="ECO:0000259" key="4">
    <source>
        <dbReference type="SMART" id="SM01340"/>
    </source>
</evidence>
<evidence type="ECO:0000313" key="6">
    <source>
        <dbReference type="Proteomes" id="UP001175000"/>
    </source>
</evidence>
<feature type="compositionally biased region" description="Basic and acidic residues" evidence="3">
    <location>
        <begin position="433"/>
        <end position="444"/>
    </location>
</feature>
<dbReference type="GO" id="GO:0006298">
    <property type="term" value="P:mismatch repair"/>
    <property type="evidence" value="ECO:0007669"/>
    <property type="project" value="InterPro"/>
</dbReference>
<dbReference type="GO" id="GO:0032389">
    <property type="term" value="C:MutLalpha complex"/>
    <property type="evidence" value="ECO:0007669"/>
    <property type="project" value="TreeGrafter"/>
</dbReference>
<dbReference type="Pfam" id="PF13589">
    <property type="entry name" value="HATPase_c_3"/>
    <property type="match status" value="1"/>
</dbReference>
<sequence>MSILPLPEEDTRKLGATLSIATPAVLVKELLDNALDAGATTVVVFISPNAVDHIEVRDNGHGIHPSDFDALGRSGYTSKLKSICELANIGPSSLGFRGVALASITTASEVTVTTRTSGEPVAEVFRLVNGGGIQREGLKGSPIGTAVCVNNLFAGFPVRQRSAIRDASKAISKIKELLKSYAFARHQTKLAFRVLGKPESTWCYTGNAGSCVREVANQLFGQEVASHCDPVAYSSLGRNNEEGSQGGEAKLPLSFEGLLPHPGLGGDSQKLIGAFFSVDSRPIMLTRGLGRKLLSNFRIHYQQSTSVVEANGKTKQGILIRLNIVCPAGSYNVNIEPAKDDVMFADEEQVISHFERFLLSVYPATNNHPAQRRTAAGLGTPPSSSCVPQETAKLTKNLAQGWAVDMSGAVADASDDDDNGDEGHGQMPASDRPTNEDHREDSESPSRSINPWSIAALAASRRPELPLTGSLTSREQRARPLSRSSSIDMSDISSGSERGPCGKTLLSIHRRSHVSVEGAPNRPAVGVPRGPYQRPLPATSASAARKPRAAGFRGRGSSEGQWENSRSLPTRNRPYQHQAMRPELGQTRLVFSNEGVQRQGESEDHRYGHPSGSFHLRPPVPPRAERYSDLESSKERRIHHETTKGHARRPTREEFALRVVPDSPPHRPSHVDDTLEAVVLPVGVQSEESLESSLPTGDRRVYLIKRQRSIARNPAKKRRLRTDLLPLEVIPRGAETQSLALTIKVDTSRLSAKLLSEEILADGDLVSYGLKSGLGGGQLAPLERKISALLSQLGIEGVCLELKPIGRLREQPSPKCT</sequence>
<feature type="region of interest" description="Disordered" evidence="3">
    <location>
        <begin position="595"/>
        <end position="649"/>
    </location>
</feature>
<dbReference type="PANTHER" id="PTHR10073:SF41">
    <property type="entry name" value="MISMATCH REPAIR PROTEIN, PUTATIVE (AFU_ORTHOLOGUE AFUA_8G05820)-RELATED"/>
    <property type="match status" value="1"/>
</dbReference>
<dbReference type="AlphaFoldDB" id="A0AA40CCP7"/>
<dbReference type="InterPro" id="IPR036890">
    <property type="entry name" value="HATPase_C_sf"/>
</dbReference>
<proteinExistence type="inferred from homology"/>
<dbReference type="GO" id="GO:0061982">
    <property type="term" value="P:meiosis I cell cycle process"/>
    <property type="evidence" value="ECO:0007669"/>
    <property type="project" value="UniProtKB-ARBA"/>
</dbReference>
<feature type="compositionally biased region" description="Basic and acidic residues" evidence="3">
    <location>
        <begin position="623"/>
        <end position="649"/>
    </location>
</feature>
<evidence type="ECO:0000313" key="5">
    <source>
        <dbReference type="EMBL" id="KAK0633350.1"/>
    </source>
</evidence>
<dbReference type="GO" id="GO:0016887">
    <property type="term" value="F:ATP hydrolysis activity"/>
    <property type="evidence" value="ECO:0007669"/>
    <property type="project" value="InterPro"/>
</dbReference>
<accession>A0AA40CCP7</accession>
<organism evidence="5 6">
    <name type="scientific">Immersiella caudata</name>
    <dbReference type="NCBI Taxonomy" id="314043"/>
    <lineage>
        <taxon>Eukaryota</taxon>
        <taxon>Fungi</taxon>
        <taxon>Dikarya</taxon>
        <taxon>Ascomycota</taxon>
        <taxon>Pezizomycotina</taxon>
        <taxon>Sordariomycetes</taxon>
        <taxon>Sordariomycetidae</taxon>
        <taxon>Sordariales</taxon>
        <taxon>Lasiosphaeriaceae</taxon>
        <taxon>Immersiella</taxon>
    </lineage>
</organism>
<dbReference type="GO" id="GO:0140664">
    <property type="term" value="F:ATP-dependent DNA damage sensor activity"/>
    <property type="evidence" value="ECO:0007669"/>
    <property type="project" value="InterPro"/>
</dbReference>
<dbReference type="InterPro" id="IPR013507">
    <property type="entry name" value="DNA_mismatch_S5_2-like"/>
</dbReference>
<evidence type="ECO:0000256" key="1">
    <source>
        <dbReference type="ARBA" id="ARBA00006082"/>
    </source>
</evidence>
<keyword evidence="6" id="KW-1185">Reference proteome</keyword>
<feature type="region of interest" description="Disordered" evidence="3">
    <location>
        <begin position="410"/>
        <end position="573"/>
    </location>
</feature>
<evidence type="ECO:0000256" key="3">
    <source>
        <dbReference type="SAM" id="MobiDB-lite"/>
    </source>
</evidence>
<comment type="similarity">
    <text evidence="1">Belongs to the DNA mismatch repair MutL/HexB family.</text>
</comment>
<feature type="compositionally biased region" description="Polar residues" evidence="3">
    <location>
        <begin position="558"/>
        <end position="573"/>
    </location>
</feature>
<dbReference type="InterPro" id="IPR020568">
    <property type="entry name" value="Ribosomal_Su5_D2-typ_SF"/>
</dbReference>
<dbReference type="SMART" id="SM01340">
    <property type="entry name" value="DNA_mis_repair"/>
    <property type="match status" value="1"/>
</dbReference>
<keyword evidence="2" id="KW-0227">DNA damage</keyword>
<feature type="compositionally biased region" description="Low complexity" evidence="3">
    <location>
        <begin position="482"/>
        <end position="496"/>
    </location>
</feature>
<gene>
    <name evidence="5" type="ORF">B0T14DRAFT_506526</name>
</gene>
<dbReference type="InterPro" id="IPR038973">
    <property type="entry name" value="MutL/Mlh/Pms-like"/>
</dbReference>
<dbReference type="SUPFAM" id="SSF55874">
    <property type="entry name" value="ATPase domain of HSP90 chaperone/DNA topoisomerase II/histidine kinase"/>
    <property type="match status" value="1"/>
</dbReference>
<dbReference type="EMBL" id="JAULSU010000001">
    <property type="protein sequence ID" value="KAK0633350.1"/>
    <property type="molecule type" value="Genomic_DNA"/>
</dbReference>
<dbReference type="InterPro" id="IPR014721">
    <property type="entry name" value="Ribsml_uS5_D2-typ_fold_subgr"/>
</dbReference>
<dbReference type="GO" id="GO:0005524">
    <property type="term" value="F:ATP binding"/>
    <property type="evidence" value="ECO:0007669"/>
    <property type="project" value="InterPro"/>
</dbReference>
<evidence type="ECO:0000256" key="2">
    <source>
        <dbReference type="ARBA" id="ARBA00022763"/>
    </source>
</evidence>